<evidence type="ECO:0000313" key="2">
    <source>
        <dbReference type="Proteomes" id="UP000237271"/>
    </source>
</evidence>
<proteinExistence type="predicted"/>
<name>A0A2P4Y5F2_9STRA</name>
<dbReference type="AlphaFoldDB" id="A0A2P4Y5F2"/>
<comment type="caution">
    <text evidence="1">The sequence shown here is derived from an EMBL/GenBank/DDBJ whole genome shotgun (WGS) entry which is preliminary data.</text>
</comment>
<sequence>MSFKRKNRKKYAMSSVIFQNAALKLIDLAIEVTMLRQLLQSGSLAVLTHIEGKYGSRNLMELPGNLSSTLPRL</sequence>
<dbReference type="Proteomes" id="UP000237271">
    <property type="component" value="Unassembled WGS sequence"/>
</dbReference>
<reference evidence="1 2" key="1">
    <citation type="journal article" date="2017" name="Genome Biol. Evol.">
        <title>Phytophthora megakarya and P. palmivora, closely related causal agents of cacao black pod rot, underwent increases in genome sizes and gene numbers by different mechanisms.</title>
        <authorList>
            <person name="Ali S.S."/>
            <person name="Shao J."/>
            <person name="Lary D.J."/>
            <person name="Kronmiller B."/>
            <person name="Shen D."/>
            <person name="Strem M.D."/>
            <person name="Amoako-Attah I."/>
            <person name="Akrofi A.Y."/>
            <person name="Begoude B.A."/>
            <person name="Ten Hoopen G.M."/>
            <person name="Coulibaly K."/>
            <person name="Kebe B.I."/>
            <person name="Melnick R.L."/>
            <person name="Guiltinan M.J."/>
            <person name="Tyler B.M."/>
            <person name="Meinhardt L.W."/>
            <person name="Bailey B.A."/>
        </authorList>
    </citation>
    <scope>NUCLEOTIDE SEQUENCE [LARGE SCALE GENOMIC DNA]</scope>
    <source>
        <strain evidence="2">sbr112.9</strain>
    </source>
</reference>
<gene>
    <name evidence="1" type="ORF">PHPALM_10153</name>
</gene>
<accession>A0A2P4Y5F2</accession>
<keyword evidence="2" id="KW-1185">Reference proteome</keyword>
<dbReference type="EMBL" id="NCKW01005323">
    <property type="protein sequence ID" value="POM73040.1"/>
    <property type="molecule type" value="Genomic_DNA"/>
</dbReference>
<organism evidence="1 2">
    <name type="scientific">Phytophthora palmivora</name>
    <dbReference type="NCBI Taxonomy" id="4796"/>
    <lineage>
        <taxon>Eukaryota</taxon>
        <taxon>Sar</taxon>
        <taxon>Stramenopiles</taxon>
        <taxon>Oomycota</taxon>
        <taxon>Peronosporomycetes</taxon>
        <taxon>Peronosporales</taxon>
        <taxon>Peronosporaceae</taxon>
        <taxon>Phytophthora</taxon>
    </lineage>
</organism>
<evidence type="ECO:0000313" key="1">
    <source>
        <dbReference type="EMBL" id="POM73040.1"/>
    </source>
</evidence>
<protein>
    <submittedName>
        <fullName evidence="1">Uncharacterized protein</fullName>
    </submittedName>
</protein>